<evidence type="ECO:0000256" key="4">
    <source>
        <dbReference type="RuleBase" id="RU003322"/>
    </source>
</evidence>
<keyword evidence="6" id="KW-1185">Reference proteome</keyword>
<name>A0ABV8RE47_9SPHN</name>
<dbReference type="Proteomes" id="UP001595887">
    <property type="component" value="Unassembled WGS sequence"/>
</dbReference>
<dbReference type="RefSeq" id="WP_381421461.1">
    <property type="nucleotide sequence ID" value="NZ_JBHSDH010000012.1"/>
</dbReference>
<dbReference type="InterPro" id="IPR029047">
    <property type="entry name" value="HSP70_peptide-bd_sf"/>
</dbReference>
<dbReference type="InterPro" id="IPR013126">
    <property type="entry name" value="Hsp_70_fam"/>
</dbReference>
<dbReference type="EMBL" id="JBHSDH010000012">
    <property type="protein sequence ID" value="MFC4291534.1"/>
    <property type="molecule type" value="Genomic_DNA"/>
</dbReference>
<evidence type="ECO:0000313" key="6">
    <source>
        <dbReference type="Proteomes" id="UP001595887"/>
    </source>
</evidence>
<accession>A0ABV8RE47</accession>
<dbReference type="PRINTS" id="PR00301">
    <property type="entry name" value="HEATSHOCK70"/>
</dbReference>
<evidence type="ECO:0000256" key="2">
    <source>
        <dbReference type="ARBA" id="ARBA00022741"/>
    </source>
</evidence>
<dbReference type="Gene3D" id="3.30.420.40">
    <property type="match status" value="2"/>
</dbReference>
<dbReference type="Gene3D" id="2.60.34.10">
    <property type="entry name" value="Substrate Binding Domain Of DNAk, Chain A, domain 1"/>
    <property type="match status" value="1"/>
</dbReference>
<keyword evidence="2 4" id="KW-0547">Nucleotide-binding</keyword>
<dbReference type="Pfam" id="PF00012">
    <property type="entry name" value="HSP70"/>
    <property type="match status" value="1"/>
</dbReference>
<dbReference type="InterPro" id="IPR043129">
    <property type="entry name" value="ATPase_NBD"/>
</dbReference>
<dbReference type="SUPFAM" id="SSF100920">
    <property type="entry name" value="Heat shock protein 70kD (HSP70), peptide-binding domain"/>
    <property type="match status" value="1"/>
</dbReference>
<dbReference type="PROSITE" id="PS01036">
    <property type="entry name" value="HSP70_3"/>
    <property type="match status" value="1"/>
</dbReference>
<gene>
    <name evidence="5" type="ORF">ACFOWX_03805</name>
</gene>
<dbReference type="Gene3D" id="3.90.640.10">
    <property type="entry name" value="Actin, Chain A, domain 4"/>
    <property type="match status" value="1"/>
</dbReference>
<dbReference type="InterPro" id="IPR018181">
    <property type="entry name" value="Heat_shock_70_CS"/>
</dbReference>
<evidence type="ECO:0000256" key="1">
    <source>
        <dbReference type="ARBA" id="ARBA00007381"/>
    </source>
</evidence>
<evidence type="ECO:0000256" key="3">
    <source>
        <dbReference type="ARBA" id="ARBA00022840"/>
    </source>
</evidence>
<sequence>MIIGIDLGTTNSAAAVWRDGKAELIPNSLGDYLTPSAVSISDKGDVLTGMAARERQSTDPARTATGFKRLIGTQEKVKLGRKEFLPEDLSSLILASIKADAEAFLGEPVEEAVITVPAYFNEQQRRATQKAAQMAGLKVDRLINEPTAAALGFGIHELEKEHPFLVFDLGGGTFDVSIVEIFDGIIEVRSSAGDPRLGGLDFNEAVIALAAEQLGEKVKPLLQNPDCAGVMREAAERARRTLSDHASADFKFVWQGEEYKTELTADDFEKQAEGLINRLREPVLRALRDGGIRSKELSEVVLVGGGTRMPVVRKAVTRLFGRFPNHSLHPDHAVALGAAVQAGLRTRNSDLKEIRMTDVCPFSLGVDVAEYDQFGNMRSGIFAPIIERNRTIPTSKVNVFSTMADNQREVRFGVYQGEARHVASNVKLGEIKIKVPPKPAGHVQVECRFSYDVSGLLEVDITVPETGQKEQHIFGGEGLEKDDMEQRRAMLAKMKVHPRDDSLNAAVMARAKRCFESLLGDERDYVGRLLLAYEGVLDRQEKREIDEFREQLVTELDRIEGERYL</sequence>
<dbReference type="SUPFAM" id="SSF53067">
    <property type="entry name" value="Actin-like ATPase domain"/>
    <property type="match status" value="2"/>
</dbReference>
<proteinExistence type="inferred from homology"/>
<reference evidence="6" key="1">
    <citation type="journal article" date="2019" name="Int. J. Syst. Evol. Microbiol.">
        <title>The Global Catalogue of Microorganisms (GCM) 10K type strain sequencing project: providing services to taxonomists for standard genome sequencing and annotation.</title>
        <authorList>
            <consortium name="The Broad Institute Genomics Platform"/>
            <consortium name="The Broad Institute Genome Sequencing Center for Infectious Disease"/>
            <person name="Wu L."/>
            <person name="Ma J."/>
        </authorList>
    </citation>
    <scope>NUCLEOTIDE SEQUENCE [LARGE SCALE GENOMIC DNA]</scope>
    <source>
        <strain evidence="6">CECT 8531</strain>
    </source>
</reference>
<comment type="caution">
    <text evidence="5">The sequence shown here is derived from an EMBL/GenBank/DDBJ whole genome shotgun (WGS) entry which is preliminary data.</text>
</comment>
<dbReference type="PANTHER" id="PTHR19375">
    <property type="entry name" value="HEAT SHOCK PROTEIN 70KDA"/>
    <property type="match status" value="1"/>
</dbReference>
<dbReference type="PROSITE" id="PS00329">
    <property type="entry name" value="HSP70_2"/>
    <property type="match status" value="1"/>
</dbReference>
<evidence type="ECO:0000313" key="5">
    <source>
        <dbReference type="EMBL" id="MFC4291534.1"/>
    </source>
</evidence>
<protein>
    <submittedName>
        <fullName evidence="5">Hsp70 family protein</fullName>
    </submittedName>
</protein>
<organism evidence="5 6">
    <name type="scientific">Sphingorhabdus arenilitoris</name>
    <dbReference type="NCBI Taxonomy" id="1490041"/>
    <lineage>
        <taxon>Bacteria</taxon>
        <taxon>Pseudomonadati</taxon>
        <taxon>Pseudomonadota</taxon>
        <taxon>Alphaproteobacteria</taxon>
        <taxon>Sphingomonadales</taxon>
        <taxon>Sphingomonadaceae</taxon>
        <taxon>Sphingorhabdus</taxon>
    </lineage>
</organism>
<keyword evidence="3 4" id="KW-0067">ATP-binding</keyword>
<dbReference type="PROSITE" id="PS00297">
    <property type="entry name" value="HSP70_1"/>
    <property type="match status" value="1"/>
</dbReference>
<comment type="similarity">
    <text evidence="1 4">Belongs to the heat shock protein 70 family.</text>
</comment>